<gene>
    <name evidence="5" type="ORF">SPIRO4BDMA_80140</name>
</gene>
<dbReference type="AlphaFoldDB" id="A0A3P3XVB5"/>
<dbReference type="InterPro" id="IPR023187">
    <property type="entry name" value="Tscrpt_reg_MarR-type_CS"/>
</dbReference>
<dbReference type="EMBL" id="FWDO01000008">
    <property type="protein sequence ID" value="SLM20033.1"/>
    <property type="molecule type" value="Genomic_DNA"/>
</dbReference>
<proteinExistence type="predicted"/>
<dbReference type="InterPro" id="IPR000835">
    <property type="entry name" value="HTH_MarR-typ"/>
</dbReference>
<dbReference type="InterPro" id="IPR036390">
    <property type="entry name" value="WH_DNA-bd_sf"/>
</dbReference>
<keyword evidence="2" id="KW-0238">DNA-binding</keyword>
<dbReference type="SMART" id="SM00347">
    <property type="entry name" value="HTH_MARR"/>
    <property type="match status" value="1"/>
</dbReference>
<evidence type="ECO:0000256" key="1">
    <source>
        <dbReference type="ARBA" id="ARBA00023015"/>
    </source>
</evidence>
<dbReference type="SUPFAM" id="SSF46785">
    <property type="entry name" value="Winged helix' DNA-binding domain"/>
    <property type="match status" value="1"/>
</dbReference>
<dbReference type="GO" id="GO:0003677">
    <property type="term" value="F:DNA binding"/>
    <property type="evidence" value="ECO:0007669"/>
    <property type="project" value="UniProtKB-KW"/>
</dbReference>
<accession>A0A3P3XVB5</accession>
<organism evidence="5">
    <name type="scientific">uncultured spirochete</name>
    <dbReference type="NCBI Taxonomy" id="156406"/>
    <lineage>
        <taxon>Bacteria</taxon>
        <taxon>Pseudomonadati</taxon>
        <taxon>Spirochaetota</taxon>
        <taxon>Spirochaetia</taxon>
        <taxon>Spirochaetales</taxon>
        <taxon>environmental samples</taxon>
    </lineage>
</organism>
<name>A0A3P3XVB5_9SPIR</name>
<protein>
    <submittedName>
        <fullName evidence="5">Putative transcriptional regulator, MarR family</fullName>
    </submittedName>
</protein>
<evidence type="ECO:0000256" key="3">
    <source>
        <dbReference type="ARBA" id="ARBA00023163"/>
    </source>
</evidence>
<feature type="domain" description="HTH marR-type" evidence="4">
    <location>
        <begin position="1"/>
        <end position="141"/>
    </location>
</feature>
<dbReference type="PRINTS" id="PR00598">
    <property type="entry name" value="HTHMARR"/>
</dbReference>
<sequence length="160" mass="18302">MMTENIELENALKTWMGQVMQLSMRSFIEYTTETGLSMPQIAVLFLLNGDKHRAVTELGEEFGVSGAAASQMVEKLVQMGFVERREDSNDRRIRRLLLTTKGKNIVERNIEARQRWMRSFCSTFSPESARDTARVFRDITEAAKRFETAQAPVPRHNSGI</sequence>
<dbReference type="PANTHER" id="PTHR42756:SF1">
    <property type="entry name" value="TRANSCRIPTIONAL REPRESSOR OF EMRAB OPERON"/>
    <property type="match status" value="1"/>
</dbReference>
<dbReference type="GO" id="GO:0003700">
    <property type="term" value="F:DNA-binding transcription factor activity"/>
    <property type="evidence" value="ECO:0007669"/>
    <property type="project" value="InterPro"/>
</dbReference>
<dbReference type="Pfam" id="PF12802">
    <property type="entry name" value="MarR_2"/>
    <property type="match status" value="1"/>
</dbReference>
<evidence type="ECO:0000256" key="2">
    <source>
        <dbReference type="ARBA" id="ARBA00023125"/>
    </source>
</evidence>
<dbReference type="PROSITE" id="PS50995">
    <property type="entry name" value="HTH_MARR_2"/>
    <property type="match status" value="1"/>
</dbReference>
<dbReference type="PROSITE" id="PS01117">
    <property type="entry name" value="HTH_MARR_1"/>
    <property type="match status" value="1"/>
</dbReference>
<evidence type="ECO:0000313" key="5">
    <source>
        <dbReference type="EMBL" id="SLM20033.1"/>
    </source>
</evidence>
<reference evidence="5" key="1">
    <citation type="submission" date="2017-02" db="EMBL/GenBank/DDBJ databases">
        <authorList>
            <person name="Regsiter A."/>
            <person name="William W."/>
        </authorList>
    </citation>
    <scope>NUCLEOTIDE SEQUENCE</scope>
    <source>
        <strain evidence="5">BdmA 4</strain>
    </source>
</reference>
<keyword evidence="3" id="KW-0804">Transcription</keyword>
<evidence type="ECO:0000259" key="4">
    <source>
        <dbReference type="PROSITE" id="PS50995"/>
    </source>
</evidence>
<dbReference type="Gene3D" id="1.10.10.10">
    <property type="entry name" value="Winged helix-like DNA-binding domain superfamily/Winged helix DNA-binding domain"/>
    <property type="match status" value="1"/>
</dbReference>
<dbReference type="PANTHER" id="PTHR42756">
    <property type="entry name" value="TRANSCRIPTIONAL REGULATOR, MARR"/>
    <property type="match status" value="1"/>
</dbReference>
<keyword evidence="1" id="KW-0805">Transcription regulation</keyword>
<dbReference type="InterPro" id="IPR036388">
    <property type="entry name" value="WH-like_DNA-bd_sf"/>
</dbReference>